<dbReference type="PANTHER" id="PTHR41368:SF1">
    <property type="entry name" value="PROTEIN YGHO"/>
    <property type="match status" value="1"/>
</dbReference>
<dbReference type="RefSeq" id="WP_198719194.1">
    <property type="nucleotide sequence ID" value="NZ_JAEIKU010000016.1"/>
</dbReference>
<organism evidence="1 2">
    <name type="scientific">Pseudomonas synxantha</name>
    <dbReference type="NCBI Taxonomy" id="47883"/>
    <lineage>
        <taxon>Bacteria</taxon>
        <taxon>Pseudomonadati</taxon>
        <taxon>Pseudomonadota</taxon>
        <taxon>Gammaproteobacteria</taxon>
        <taxon>Pseudomonadales</taxon>
        <taxon>Pseudomonadaceae</taxon>
        <taxon>Pseudomonas</taxon>
    </lineage>
</organism>
<sequence>MNKMHSPIVTEIVKSRSDLNIFIALPGALYKDDPHWVEPLHLERREHLSGKNPTSLHVTWQAWVAKRGDVPVGRIMAQIDTLHRELHGADTGHFGMLDAIDDAEVFQSLMTAAEAWLREHGARQITGPFTLNINQESGLLVEGFDTPPSAFMNHNHPYYSAQLTALRYQRAMDLLAYWMRTDELNFPAPLQRMMDRERGRIRIRTLDRSRFEAEMQTLRGIFNDAWAKNWGFVPFTEKEFSELGAQMKMLVPEDLIYIAEINHQPCAFIVAMPNIHEAIAPLKGRLLPFGWLRLLWKLKVSGTRTARVPLMGVRQQYQFSRQGPVLALLLIEALKQPFVRRKIDALEMSWILETNTGMRTILERIGAVAYKRYRLYEKHI</sequence>
<keyword evidence="2" id="KW-1185">Reference proteome</keyword>
<dbReference type="SUPFAM" id="SSF55729">
    <property type="entry name" value="Acyl-CoA N-acyltransferases (Nat)"/>
    <property type="match status" value="1"/>
</dbReference>
<gene>
    <name evidence="1" type="ORF">YA0852_07885</name>
</gene>
<dbReference type="Gene3D" id="3.40.630.30">
    <property type="match status" value="1"/>
</dbReference>
<dbReference type="PANTHER" id="PTHR41368">
    <property type="entry name" value="PROTEIN YGHO"/>
    <property type="match status" value="1"/>
</dbReference>
<name>A0ABS0UFN8_9PSED</name>
<proteinExistence type="predicted"/>
<protein>
    <submittedName>
        <fullName evidence="1">N-acetyltransferase</fullName>
    </submittedName>
</protein>
<accession>A0ABS0UFN8</accession>
<reference evidence="1 2" key="1">
    <citation type="submission" date="2020-12" db="EMBL/GenBank/DDBJ databases">
        <title>Comparative genomic insights into the epidemiology and virulence of plant pathogenic Pseudomonads from Turkey.</title>
        <authorList>
            <person name="Dillon M."/>
            <person name="Ruiz-Bedoya T."/>
            <person name="Bendalovic-Torma C."/>
            <person name="Guttman K.M."/>
            <person name="Kwak H."/>
            <person name="Middleton M.A."/>
            <person name="Wang P.W."/>
            <person name="Horuz S."/>
            <person name="Aysan Y."/>
            <person name="Guttman D.S."/>
        </authorList>
    </citation>
    <scope>NUCLEOTIDE SEQUENCE [LARGE SCALE GENOMIC DNA]</scope>
    <source>
        <strain evidence="1 2">S5_IA_2b</strain>
    </source>
</reference>
<evidence type="ECO:0000313" key="1">
    <source>
        <dbReference type="EMBL" id="MBI6564011.1"/>
    </source>
</evidence>
<comment type="caution">
    <text evidence="1">The sequence shown here is derived from an EMBL/GenBank/DDBJ whole genome shotgun (WGS) entry which is preliminary data.</text>
</comment>
<evidence type="ECO:0000313" key="2">
    <source>
        <dbReference type="Proteomes" id="UP000648914"/>
    </source>
</evidence>
<dbReference type="InterPro" id="IPR016181">
    <property type="entry name" value="Acyl_CoA_acyltransferase"/>
</dbReference>
<dbReference type="EMBL" id="JAEILG010000013">
    <property type="protein sequence ID" value="MBI6564011.1"/>
    <property type="molecule type" value="Genomic_DNA"/>
</dbReference>
<dbReference type="Proteomes" id="UP000648914">
    <property type="component" value="Unassembled WGS sequence"/>
</dbReference>
<dbReference type="InterPro" id="IPR039968">
    <property type="entry name" value="BcerS-like"/>
</dbReference>